<evidence type="ECO:0000259" key="8">
    <source>
        <dbReference type="Pfam" id="PF22770"/>
    </source>
</evidence>
<dbReference type="Pfam" id="PF22770">
    <property type="entry name" value="POP1_C"/>
    <property type="match status" value="1"/>
</dbReference>
<feature type="domain" description="POPLD" evidence="7">
    <location>
        <begin position="505"/>
        <end position="581"/>
    </location>
</feature>
<keyword evidence="4" id="KW-0472">Membrane</keyword>
<protein>
    <submittedName>
        <fullName evidence="9">Uncharacterized protein</fullName>
    </submittedName>
</protein>
<dbReference type="Pfam" id="PF06978">
    <property type="entry name" value="POP1_N"/>
    <property type="match status" value="1"/>
</dbReference>
<evidence type="ECO:0000256" key="1">
    <source>
        <dbReference type="ARBA" id="ARBA00004123"/>
    </source>
</evidence>
<name>A0A5B6YLK6_DAVIN</name>
<gene>
    <name evidence="9" type="ORF">Din_002103</name>
</gene>
<dbReference type="InterPro" id="IPR039182">
    <property type="entry name" value="Pop1"/>
</dbReference>
<evidence type="ECO:0000256" key="5">
    <source>
        <dbReference type="ARBA" id="ARBA00023242"/>
    </source>
</evidence>
<reference evidence="9" key="1">
    <citation type="submission" date="2019-08" db="EMBL/GenBank/DDBJ databases">
        <title>Reference gene set and small RNA set construction with multiple tissues from Davidia involucrata Baill.</title>
        <authorList>
            <person name="Yang H."/>
            <person name="Zhou C."/>
            <person name="Li G."/>
            <person name="Wang J."/>
            <person name="Gao P."/>
            <person name="Wang M."/>
            <person name="Wang R."/>
            <person name="Zhao Y."/>
        </authorList>
    </citation>
    <scope>NUCLEOTIDE SEQUENCE</scope>
    <source>
        <tissue evidence="9">Mixed with DoveR01_LX</tissue>
    </source>
</reference>
<evidence type="ECO:0000256" key="2">
    <source>
        <dbReference type="ARBA" id="ARBA00004370"/>
    </source>
</evidence>
<evidence type="ECO:0000259" key="7">
    <source>
        <dbReference type="Pfam" id="PF08170"/>
    </source>
</evidence>
<evidence type="ECO:0000313" key="9">
    <source>
        <dbReference type="EMBL" id="MPA32662.1"/>
    </source>
</evidence>
<feature type="domain" description="POP1 C-terminal" evidence="8">
    <location>
        <begin position="759"/>
        <end position="844"/>
    </location>
</feature>
<dbReference type="Pfam" id="PF08170">
    <property type="entry name" value="POPLD"/>
    <property type="match status" value="1"/>
</dbReference>
<keyword evidence="3" id="KW-0819">tRNA processing</keyword>
<dbReference type="PANTHER" id="PTHR22731:SF3">
    <property type="entry name" value="RIBONUCLEASES P_MRP PROTEIN SUBUNIT POP1"/>
    <property type="match status" value="1"/>
</dbReference>
<dbReference type="InterPro" id="IPR012590">
    <property type="entry name" value="POPLD_dom"/>
</dbReference>
<dbReference type="GO" id="GO:0005655">
    <property type="term" value="C:nucleolar ribonuclease P complex"/>
    <property type="evidence" value="ECO:0007669"/>
    <property type="project" value="InterPro"/>
</dbReference>
<dbReference type="GO" id="GO:0000172">
    <property type="term" value="C:ribonuclease MRP complex"/>
    <property type="evidence" value="ECO:0007669"/>
    <property type="project" value="InterPro"/>
</dbReference>
<evidence type="ECO:0000256" key="4">
    <source>
        <dbReference type="ARBA" id="ARBA00023136"/>
    </source>
</evidence>
<dbReference type="EMBL" id="GHES01002103">
    <property type="protein sequence ID" value="MPA32662.1"/>
    <property type="molecule type" value="Transcribed_RNA"/>
</dbReference>
<evidence type="ECO:0000259" key="6">
    <source>
        <dbReference type="Pfam" id="PF06978"/>
    </source>
</evidence>
<dbReference type="InterPro" id="IPR055079">
    <property type="entry name" value="POP1_C"/>
</dbReference>
<dbReference type="InterPro" id="IPR018000">
    <property type="entry name" value="Neurotransmitter_ion_chnl_CS"/>
</dbReference>
<comment type="subcellular location">
    <subcellularLocation>
        <location evidence="2">Membrane</location>
    </subcellularLocation>
    <subcellularLocation>
        <location evidence="1">Nucleus</location>
    </subcellularLocation>
</comment>
<dbReference type="InterPro" id="IPR009723">
    <property type="entry name" value="Pop1_N"/>
</dbReference>
<evidence type="ECO:0000256" key="3">
    <source>
        <dbReference type="ARBA" id="ARBA00022694"/>
    </source>
</evidence>
<dbReference type="GO" id="GO:0001682">
    <property type="term" value="P:tRNA 5'-leader removal"/>
    <property type="evidence" value="ECO:0007669"/>
    <property type="project" value="InterPro"/>
</dbReference>
<dbReference type="PANTHER" id="PTHR22731">
    <property type="entry name" value="RIBONUCLEASES P/MRP PROTEIN SUBUNIT POP1"/>
    <property type="match status" value="1"/>
</dbReference>
<dbReference type="PROSITE" id="PS00236">
    <property type="entry name" value="NEUROTR_ION_CHANNEL"/>
    <property type="match status" value="1"/>
</dbReference>
<organism evidence="9">
    <name type="scientific">Davidia involucrata</name>
    <name type="common">Dove tree</name>
    <dbReference type="NCBI Taxonomy" id="16924"/>
    <lineage>
        <taxon>Eukaryota</taxon>
        <taxon>Viridiplantae</taxon>
        <taxon>Streptophyta</taxon>
        <taxon>Embryophyta</taxon>
        <taxon>Tracheophyta</taxon>
        <taxon>Spermatophyta</taxon>
        <taxon>Magnoliopsida</taxon>
        <taxon>eudicotyledons</taxon>
        <taxon>Gunneridae</taxon>
        <taxon>Pentapetalae</taxon>
        <taxon>asterids</taxon>
        <taxon>Cornales</taxon>
        <taxon>Nyssaceae</taxon>
        <taxon>Davidia</taxon>
    </lineage>
</organism>
<keyword evidence="5" id="KW-0539">Nucleus</keyword>
<proteinExistence type="predicted"/>
<sequence>MATNGSKQPRVSEALPPRTLNVQKFAESRASELESLQSIITNRLNNDFRSRRGKRRRTTGYDNRYAKDRYRKKQKLRVVDVSNDVASEKDKKKFPRHIRRRIELGKNPENGFCTSGDGTKRLRTHIWHAKRFTMTKLWGFHLPLGLQGRGRGSRALLKWSKHGVLIHDASYWSAVQLEGPEDSLLAILSMVLVPSPSVYSKDILQSVLSGVIYRSAMLHHAGAPFSRTIAPVTYMWRPFHQQSIGVDAECRNNDEYDEPHRVDCCSSFRQLWVWIHVAGFIEGYDALKFACQKQMDETGISISCISLEGQLAKLEVMGLRAFHLLQKILHPVSCISENFSAAEAEIETHLKNSSILESEDHISSSSIISLTVNDPRALPEKKVAVFPKATSTSMLGHLREDEVEGHPTLAGIQNRNAELLSSLWSKPEEISDLSPFIDLWDAGKGLAPPVEESVLCKERHNQRLNSFCLGDTNLGALNASTKGQCSRLCPILLLKHDNEEGSIMRWSIILPLSWVKAFWVPLVSNGAHAIGLREKHWIACEVGLPYFPSDFPDCNAYSCFMATEAAASDQKAKLLPPAMRTFRVPIPPPWDSVRFALDKKLPRVGDTQTPSEELCAKNMDYGNCDTAAVGPHGVLFEGFVARTSCMLTEFLNNINGDNLLLFPNMPERNKCISKFMKDEGKLSWGPNGAISLINYDRKLCFLRVLLHACKEGVFEEGAVVCAPHFNDIMLWLSRSDSNDGELQIPESSLRSYFLQQPSGKWELQIPDAPVAKESHRWPIGFVTTGFVRGSKKPVAGAICEAVLLAHLREEQWNAMPVKQRRKEIYVLVRNLRSTAYRLALATIVLEQQEDDVEYM</sequence>
<dbReference type="AlphaFoldDB" id="A0A5B6YLK6"/>
<feature type="domain" description="Pop1 N-terminal" evidence="6">
    <location>
        <begin position="122"/>
        <end position="179"/>
    </location>
</feature>
<dbReference type="GO" id="GO:0016020">
    <property type="term" value="C:membrane"/>
    <property type="evidence" value="ECO:0007669"/>
    <property type="project" value="UniProtKB-SubCell"/>
</dbReference>
<accession>A0A5B6YLK6</accession>